<dbReference type="Pfam" id="PF00852">
    <property type="entry name" value="Glyco_transf_10"/>
    <property type="match status" value="1"/>
</dbReference>
<proteinExistence type="inferred from homology"/>
<protein>
    <recommendedName>
        <fullName evidence="4">Fucosyltransferase C-terminal domain-containing protein</fullName>
    </recommendedName>
</protein>
<feature type="non-terminal residue" evidence="5">
    <location>
        <position position="1"/>
    </location>
</feature>
<dbReference type="InterPro" id="IPR055270">
    <property type="entry name" value="Glyco_tran_10_C"/>
</dbReference>
<dbReference type="AlphaFoldDB" id="A0A0F8W9R9"/>
<gene>
    <name evidence="5" type="ORF">LCGC14_3093790</name>
</gene>
<dbReference type="InterPro" id="IPR038577">
    <property type="entry name" value="GT10-like_C_sf"/>
</dbReference>
<evidence type="ECO:0000313" key="5">
    <source>
        <dbReference type="EMBL" id="KKK53537.1"/>
    </source>
</evidence>
<evidence type="ECO:0000259" key="4">
    <source>
        <dbReference type="Pfam" id="PF00852"/>
    </source>
</evidence>
<comment type="caution">
    <text evidence="5">The sequence shown here is derived from an EMBL/GenBank/DDBJ whole genome shotgun (WGS) entry which is preliminary data.</text>
</comment>
<evidence type="ECO:0000256" key="3">
    <source>
        <dbReference type="ARBA" id="ARBA00022679"/>
    </source>
</evidence>
<dbReference type="GO" id="GO:0016020">
    <property type="term" value="C:membrane"/>
    <property type="evidence" value="ECO:0007669"/>
    <property type="project" value="InterPro"/>
</dbReference>
<evidence type="ECO:0000256" key="1">
    <source>
        <dbReference type="ARBA" id="ARBA00008919"/>
    </source>
</evidence>
<reference evidence="5" key="1">
    <citation type="journal article" date="2015" name="Nature">
        <title>Complex archaea that bridge the gap between prokaryotes and eukaryotes.</title>
        <authorList>
            <person name="Spang A."/>
            <person name="Saw J.H."/>
            <person name="Jorgensen S.L."/>
            <person name="Zaremba-Niedzwiedzka K."/>
            <person name="Martijn J."/>
            <person name="Lind A.E."/>
            <person name="van Eijk R."/>
            <person name="Schleper C."/>
            <person name="Guy L."/>
            <person name="Ettema T.J."/>
        </authorList>
    </citation>
    <scope>NUCLEOTIDE SEQUENCE</scope>
</reference>
<keyword evidence="3" id="KW-0808">Transferase</keyword>
<dbReference type="GO" id="GO:0046920">
    <property type="term" value="F:alpha-(1-&gt;3)-fucosyltransferase activity"/>
    <property type="evidence" value="ECO:0007669"/>
    <property type="project" value="TreeGrafter"/>
</dbReference>
<name>A0A0F8W9R9_9ZZZZ</name>
<comment type="similarity">
    <text evidence="1">Belongs to the glycosyltransferase 10 family.</text>
</comment>
<accession>A0A0F8W9R9</accession>
<sequence>SIAGDNVWRGPQHFEWCRPEWGDWHKCSSLNTFWTSWTLKESLEFRSPKIAWLLEPPSLQNWPYQTATDYRNEYQAIMTYDKRLLGLGDNRFKFAPHGGSWIDWDLWGMHEKTKDVCMIVSDKDFSVGHKLRHEIAKEFSDVIDIYGPSFQTFDRKWDVLRHYRYCVVVESVKMDFYFSEKLIDAISVGCIPIYWGCPEIIQFFDTRGIIEFEAFHSFHRILSLATELHYQNRKSLLVSNIEKAKQYRMPEDWMFENYPELFK</sequence>
<dbReference type="InterPro" id="IPR001503">
    <property type="entry name" value="Glyco_trans_10"/>
</dbReference>
<dbReference type="Gene3D" id="3.40.50.11660">
    <property type="entry name" value="Glycosyl transferase family 10, C-terminal domain"/>
    <property type="match status" value="1"/>
</dbReference>
<evidence type="ECO:0000256" key="2">
    <source>
        <dbReference type="ARBA" id="ARBA00022676"/>
    </source>
</evidence>
<dbReference type="PANTHER" id="PTHR11929:SF194">
    <property type="entry name" value="ALPHA-(1,3)-FUCOSYLTRANSFERASE 10"/>
    <property type="match status" value="1"/>
</dbReference>
<organism evidence="5">
    <name type="scientific">marine sediment metagenome</name>
    <dbReference type="NCBI Taxonomy" id="412755"/>
    <lineage>
        <taxon>unclassified sequences</taxon>
        <taxon>metagenomes</taxon>
        <taxon>ecological metagenomes</taxon>
    </lineage>
</organism>
<dbReference type="SUPFAM" id="SSF53756">
    <property type="entry name" value="UDP-Glycosyltransferase/glycogen phosphorylase"/>
    <property type="match status" value="1"/>
</dbReference>
<dbReference type="EMBL" id="LAZR01066454">
    <property type="protein sequence ID" value="KKK53537.1"/>
    <property type="molecule type" value="Genomic_DNA"/>
</dbReference>
<dbReference type="PANTHER" id="PTHR11929">
    <property type="entry name" value="ALPHA- 1,3 -FUCOSYLTRANSFERASE"/>
    <property type="match status" value="1"/>
</dbReference>
<keyword evidence="2" id="KW-0328">Glycosyltransferase</keyword>
<feature type="domain" description="Fucosyltransferase C-terminal" evidence="4">
    <location>
        <begin position="110"/>
        <end position="228"/>
    </location>
</feature>